<dbReference type="InterPro" id="IPR016181">
    <property type="entry name" value="Acyl_CoA_acyltransferase"/>
</dbReference>
<protein>
    <submittedName>
        <fullName evidence="2">Putative acetyltransferase</fullName>
    </submittedName>
</protein>
<reference evidence="2 3" key="1">
    <citation type="submission" date="2015-03" db="EMBL/GenBank/DDBJ databases">
        <authorList>
            <person name="Murphy D."/>
        </authorList>
    </citation>
    <scope>NUCLEOTIDE SEQUENCE [LARGE SCALE GENOMIC DNA]</scope>
    <source>
        <strain evidence="2 3">PAP088</strain>
    </source>
</reference>
<dbReference type="Gene3D" id="3.40.630.30">
    <property type="match status" value="1"/>
</dbReference>
<evidence type="ECO:0000313" key="3">
    <source>
        <dbReference type="Proteomes" id="UP000045782"/>
    </source>
</evidence>
<dbReference type="Pfam" id="PF13302">
    <property type="entry name" value="Acetyltransf_3"/>
    <property type="match status" value="1"/>
</dbReference>
<gene>
    <name evidence="2" type="ORF">ERS075579_04231</name>
</gene>
<organism evidence="2 3">
    <name type="scientific">Mycobacteroides abscessus</name>
    <dbReference type="NCBI Taxonomy" id="36809"/>
    <lineage>
        <taxon>Bacteria</taxon>
        <taxon>Bacillati</taxon>
        <taxon>Actinomycetota</taxon>
        <taxon>Actinomycetes</taxon>
        <taxon>Mycobacteriales</taxon>
        <taxon>Mycobacteriaceae</taxon>
        <taxon>Mycobacteroides</taxon>
    </lineage>
</organism>
<keyword evidence="2" id="KW-0808">Transferase</keyword>
<sequence length="183" mass="19645">MTVRAERIDAGAVVLRKACAADRDGLIEIMTDREVRAHLGGPRPRADVERFLGERGPHAATAAAGAFIVADSSNDRFAGTVTLDRRHSELPGHVSADGDELELSYVFRRDSWGRGWAYAAAAALIGAAATELPDQPVLVATQSANVRSVNLLRRLGFEPISTFIQFDAEQILASASLHSLVRA</sequence>
<evidence type="ECO:0000313" key="2">
    <source>
        <dbReference type="EMBL" id="CPV67613.1"/>
    </source>
</evidence>
<dbReference type="InterPro" id="IPR051531">
    <property type="entry name" value="N-acetyltransferase"/>
</dbReference>
<dbReference type="GO" id="GO:0016747">
    <property type="term" value="F:acyltransferase activity, transferring groups other than amino-acyl groups"/>
    <property type="evidence" value="ECO:0007669"/>
    <property type="project" value="InterPro"/>
</dbReference>
<dbReference type="AlphaFoldDB" id="A0A0U0YVY0"/>
<dbReference type="RefSeq" id="WP_005065285.1">
    <property type="nucleotide sequence ID" value="NZ_AP022621.1"/>
</dbReference>
<feature type="domain" description="N-acetyltransferase" evidence="1">
    <location>
        <begin position="13"/>
        <end position="158"/>
    </location>
</feature>
<dbReference type="InterPro" id="IPR000182">
    <property type="entry name" value="GNAT_dom"/>
</dbReference>
<accession>A0A0U0YVY0</accession>
<proteinExistence type="predicted"/>
<dbReference type="EMBL" id="CSWP01000010">
    <property type="protein sequence ID" value="CPV67613.1"/>
    <property type="molecule type" value="Genomic_DNA"/>
</dbReference>
<dbReference type="Proteomes" id="UP000045782">
    <property type="component" value="Unassembled WGS sequence"/>
</dbReference>
<name>A0A0U0YVY0_9MYCO</name>
<dbReference type="PANTHER" id="PTHR43792:SF1">
    <property type="entry name" value="N-ACETYLTRANSFERASE DOMAIN-CONTAINING PROTEIN"/>
    <property type="match status" value="1"/>
</dbReference>
<dbReference type="PANTHER" id="PTHR43792">
    <property type="entry name" value="GNAT FAMILY, PUTATIVE (AFU_ORTHOLOGUE AFUA_3G00765)-RELATED-RELATED"/>
    <property type="match status" value="1"/>
</dbReference>
<dbReference type="SUPFAM" id="SSF55729">
    <property type="entry name" value="Acyl-CoA N-acyltransferases (Nat)"/>
    <property type="match status" value="1"/>
</dbReference>
<evidence type="ECO:0000259" key="1">
    <source>
        <dbReference type="Pfam" id="PF13302"/>
    </source>
</evidence>